<dbReference type="GO" id="GO:0003964">
    <property type="term" value="F:RNA-directed DNA polymerase activity"/>
    <property type="evidence" value="ECO:0007669"/>
    <property type="project" value="UniProtKB-KW"/>
</dbReference>
<feature type="region of interest" description="Disordered" evidence="1">
    <location>
        <begin position="1"/>
        <end position="23"/>
    </location>
</feature>
<dbReference type="Proteomes" id="UP000242457">
    <property type="component" value="Unassembled WGS sequence"/>
</dbReference>
<evidence type="ECO:0000313" key="3">
    <source>
        <dbReference type="Proteomes" id="UP000242457"/>
    </source>
</evidence>
<feature type="compositionally biased region" description="Low complexity" evidence="1">
    <location>
        <begin position="203"/>
        <end position="214"/>
    </location>
</feature>
<protein>
    <submittedName>
        <fullName evidence="2">Reverse transcriptase</fullName>
    </submittedName>
</protein>
<dbReference type="STRING" id="94128.A0A2A3E0J5"/>
<gene>
    <name evidence="2" type="ORF">APICC_07542</name>
</gene>
<dbReference type="EMBL" id="KZ288566">
    <property type="protein sequence ID" value="PBC25074.1"/>
    <property type="molecule type" value="Genomic_DNA"/>
</dbReference>
<evidence type="ECO:0000256" key="1">
    <source>
        <dbReference type="SAM" id="MobiDB-lite"/>
    </source>
</evidence>
<name>A0A2A3E0J5_APICC</name>
<feature type="region of interest" description="Disordered" evidence="1">
    <location>
        <begin position="195"/>
        <end position="231"/>
    </location>
</feature>
<keyword evidence="2" id="KW-0548">Nucleotidyltransferase</keyword>
<sequence>MPRNRGASDAGVPGTGTPVADLSATDKRAIGDDHCLSPDYESDNVIDLPLSGQIQCCSCSKKGKDIRFLQESQYAKHRDTQHPQEAIIWSCAACHKEFEKLHGCRCHLPKCKGRKIWEGIAKFKCEESFLSQRGLSMHERHRYSAIRNEKRAQSTIGDIQDQSRYKHLKQPNVALREYFSDKTLKQISDKRRLLPVQEEEVATSGSETRSSPSESSEESKKETSFEKWKKK</sequence>
<keyword evidence="3" id="KW-1185">Reference proteome</keyword>
<feature type="compositionally biased region" description="Basic and acidic residues" evidence="1">
    <location>
        <begin position="217"/>
        <end position="231"/>
    </location>
</feature>
<accession>A0A2A3E0J5</accession>
<dbReference type="OrthoDB" id="9802488at2759"/>
<keyword evidence="2" id="KW-0808">Transferase</keyword>
<dbReference type="AlphaFoldDB" id="A0A2A3E0J5"/>
<evidence type="ECO:0000313" key="2">
    <source>
        <dbReference type="EMBL" id="PBC25074.1"/>
    </source>
</evidence>
<reference evidence="2 3" key="1">
    <citation type="submission" date="2014-07" db="EMBL/GenBank/DDBJ databases">
        <title>Genomic and transcriptomic analysis on Apis cerana provide comprehensive insights into honey bee biology.</title>
        <authorList>
            <person name="Diao Q."/>
            <person name="Sun L."/>
            <person name="Zheng H."/>
            <person name="Zheng H."/>
            <person name="Xu S."/>
            <person name="Wang S."/>
            <person name="Zeng Z."/>
            <person name="Hu F."/>
            <person name="Su S."/>
            <person name="Wu J."/>
        </authorList>
    </citation>
    <scope>NUCLEOTIDE SEQUENCE [LARGE SCALE GENOMIC DNA]</scope>
    <source>
        <tissue evidence="2">Pupae without intestine</tissue>
    </source>
</reference>
<proteinExistence type="predicted"/>
<organism evidence="2 3">
    <name type="scientific">Apis cerana cerana</name>
    <name type="common">Oriental honeybee</name>
    <dbReference type="NCBI Taxonomy" id="94128"/>
    <lineage>
        <taxon>Eukaryota</taxon>
        <taxon>Metazoa</taxon>
        <taxon>Ecdysozoa</taxon>
        <taxon>Arthropoda</taxon>
        <taxon>Hexapoda</taxon>
        <taxon>Insecta</taxon>
        <taxon>Pterygota</taxon>
        <taxon>Neoptera</taxon>
        <taxon>Endopterygota</taxon>
        <taxon>Hymenoptera</taxon>
        <taxon>Apocrita</taxon>
        <taxon>Aculeata</taxon>
        <taxon>Apoidea</taxon>
        <taxon>Anthophila</taxon>
        <taxon>Apidae</taxon>
        <taxon>Apis</taxon>
    </lineage>
</organism>
<keyword evidence="2" id="KW-0695">RNA-directed DNA polymerase</keyword>